<dbReference type="InterPro" id="IPR032689">
    <property type="entry name" value="TraG-D_C"/>
</dbReference>
<name>A0A1C6RL69_9ACTN</name>
<dbReference type="PANTHER" id="PTHR37937:SF1">
    <property type="entry name" value="CONJUGATIVE TRANSFER: DNA TRANSPORT"/>
    <property type="match status" value="1"/>
</dbReference>
<evidence type="ECO:0000259" key="6">
    <source>
        <dbReference type="Pfam" id="PF12696"/>
    </source>
</evidence>
<dbReference type="AlphaFoldDB" id="A0A1C6RL69"/>
<dbReference type="CDD" id="cd01127">
    <property type="entry name" value="TrwB_TraG_TraD_VirD4"/>
    <property type="match status" value="1"/>
</dbReference>
<keyword evidence="2" id="KW-1003">Cell membrane</keyword>
<dbReference type="Proteomes" id="UP000199699">
    <property type="component" value="Unassembled WGS sequence"/>
</dbReference>
<dbReference type="Gene3D" id="1.10.8.80">
    <property type="entry name" value="Magnesium chelatase subunit I, C-Terminal domain"/>
    <property type="match status" value="1"/>
</dbReference>
<organism evidence="7 8">
    <name type="scientific">Micromonospora nigra</name>
    <dbReference type="NCBI Taxonomy" id="145857"/>
    <lineage>
        <taxon>Bacteria</taxon>
        <taxon>Bacillati</taxon>
        <taxon>Actinomycetota</taxon>
        <taxon>Actinomycetes</taxon>
        <taxon>Micromonosporales</taxon>
        <taxon>Micromonosporaceae</taxon>
        <taxon>Micromonospora</taxon>
    </lineage>
</organism>
<evidence type="ECO:0000256" key="1">
    <source>
        <dbReference type="ARBA" id="ARBA00004651"/>
    </source>
</evidence>
<comment type="subcellular location">
    <subcellularLocation>
        <location evidence="1">Cell membrane</location>
        <topology evidence="1">Multi-pass membrane protein</topology>
    </subcellularLocation>
</comment>
<evidence type="ECO:0000256" key="4">
    <source>
        <dbReference type="ARBA" id="ARBA00022989"/>
    </source>
</evidence>
<dbReference type="SUPFAM" id="SSF52540">
    <property type="entry name" value="P-loop containing nucleoside triphosphate hydrolases"/>
    <property type="match status" value="1"/>
</dbReference>
<dbReference type="OrthoDB" id="226701at2"/>
<dbReference type="PANTHER" id="PTHR37937">
    <property type="entry name" value="CONJUGATIVE TRANSFER: DNA TRANSPORT"/>
    <property type="match status" value="1"/>
</dbReference>
<keyword evidence="5" id="KW-0472">Membrane</keyword>
<gene>
    <name evidence="7" type="ORF">GA0070616_1358</name>
</gene>
<keyword evidence="4" id="KW-1133">Transmembrane helix</keyword>
<proteinExistence type="predicted"/>
<accession>A0A1C6RL69</accession>
<evidence type="ECO:0000313" key="8">
    <source>
        <dbReference type="Proteomes" id="UP000199699"/>
    </source>
</evidence>
<reference evidence="7 8" key="1">
    <citation type="submission" date="2016-06" db="EMBL/GenBank/DDBJ databases">
        <authorList>
            <person name="Kjaerup R.B."/>
            <person name="Dalgaard T.S."/>
            <person name="Juul-Madsen H.R."/>
        </authorList>
    </citation>
    <scope>NUCLEOTIDE SEQUENCE [LARGE SCALE GENOMIC DNA]</scope>
    <source>
        <strain evidence="7 8">DSM 43818</strain>
    </source>
</reference>
<sequence length="559" mass="59601">MASSMPGRVTGIGLITGSTGYAITQLPIDYAQLTGWTAMAAGVGMVGGGVVTWHTSRRATTSHINRWSRRSRRNHGVQSLTGHLKTSSSFAMRGRATALRPSLARMSRWQRIRVPVTEYAAMLGKSGGRTLYASHEDVVLRVAGARSGKTTALACRIVDHPGPAVVTSTRVDLLTWTGPMRAKRGPLHVFNPAGIGDVASTLKWSPLAGCKAIETAMRRADDMIPAASSDEREGWNDQARRILAPLLFAAARGGLTMARVLAWVSATGDQATKAGRQVESILDDAPEAAAMRETVRQFFGMSGENERTRSSIVTTLMPALQWLSNPTAAAIGDAEVTGDTLNVGELLDTQGTVYLLGGTNRVTSALTGALVAEIAFRATQRAESMPGGRLDPALLLALDEAALVAPGPLDRWTSDMGGRGIVLDIAVQSLAWLHRVWGETGARIILGNAAAVLLGAGCKDPADIAHWEALSGLRDEVSETRDADGKVTSTSSRKVPVLSRDQIAALPKFHAVVYGLGPISIIRTPNIWRRRDARRAMARAGRQVTATKFAEKLAEEVSK</sequence>
<dbReference type="EMBL" id="FMHT01000003">
    <property type="protein sequence ID" value="SCL17786.1"/>
    <property type="molecule type" value="Genomic_DNA"/>
</dbReference>
<keyword evidence="8" id="KW-1185">Reference proteome</keyword>
<dbReference type="Pfam" id="PF12696">
    <property type="entry name" value="TraG-D_C"/>
    <property type="match status" value="1"/>
</dbReference>
<dbReference type="Gene3D" id="3.40.50.300">
    <property type="entry name" value="P-loop containing nucleotide triphosphate hydrolases"/>
    <property type="match status" value="1"/>
</dbReference>
<evidence type="ECO:0000256" key="5">
    <source>
        <dbReference type="ARBA" id="ARBA00023136"/>
    </source>
</evidence>
<feature type="domain" description="TraD/TraG TraM recognition site" evidence="6">
    <location>
        <begin position="394"/>
        <end position="508"/>
    </location>
</feature>
<evidence type="ECO:0000313" key="7">
    <source>
        <dbReference type="EMBL" id="SCL17786.1"/>
    </source>
</evidence>
<evidence type="ECO:0000256" key="2">
    <source>
        <dbReference type="ARBA" id="ARBA00022475"/>
    </source>
</evidence>
<keyword evidence="3" id="KW-0812">Transmembrane</keyword>
<protein>
    <submittedName>
        <fullName evidence="7">TraM recognition site of TraD and TraG</fullName>
    </submittedName>
</protein>
<dbReference type="InterPro" id="IPR051539">
    <property type="entry name" value="T4SS-coupling_protein"/>
</dbReference>
<evidence type="ECO:0000256" key="3">
    <source>
        <dbReference type="ARBA" id="ARBA00022692"/>
    </source>
</evidence>
<dbReference type="InterPro" id="IPR027417">
    <property type="entry name" value="P-loop_NTPase"/>
</dbReference>
<dbReference type="STRING" id="145857.GA0070616_1358"/>
<dbReference type="GO" id="GO:0005886">
    <property type="term" value="C:plasma membrane"/>
    <property type="evidence" value="ECO:0007669"/>
    <property type="project" value="UniProtKB-SubCell"/>
</dbReference>
<dbReference type="RefSeq" id="WP_091077934.1">
    <property type="nucleotide sequence ID" value="NZ_FMHT01000003.1"/>
</dbReference>